<evidence type="ECO:0000256" key="3">
    <source>
        <dbReference type="ARBA" id="ARBA00022692"/>
    </source>
</evidence>
<comment type="subcellular location">
    <subcellularLocation>
        <location evidence="1">Membrane</location>
        <topology evidence="1">Multi-pass membrane protein</topology>
    </subcellularLocation>
</comment>
<dbReference type="GO" id="GO:0005886">
    <property type="term" value="C:plasma membrane"/>
    <property type="evidence" value="ECO:0007669"/>
    <property type="project" value="TreeGrafter"/>
</dbReference>
<dbReference type="AlphaFoldDB" id="A0A4P7QHF9"/>
<sequence length="192" mass="21692">MSTRRPIGTRVVNNMGQFIKFGMVGGSGTVVNLVAMYLITKLLGGGWGIHEEDVLFPLFGTEFNVRWYNLITIIAFLVANMWNYQLNRMWTFKHINKVSWLRGFFPFLATGLGAMVFQQIVLVLLMNPTSPIALPRDIFDGSTGLRTPLYYATAISIVAAMPINFVVNKLWTFRSKPKTPRVVEETEPTVRA</sequence>
<keyword evidence="9" id="KW-1185">Reference proteome</keyword>
<dbReference type="Pfam" id="PF04138">
    <property type="entry name" value="GtrA_DPMS_TM"/>
    <property type="match status" value="2"/>
</dbReference>
<evidence type="ECO:0000313" key="8">
    <source>
        <dbReference type="EMBL" id="QCB28167.1"/>
    </source>
</evidence>
<dbReference type="InterPro" id="IPR051401">
    <property type="entry name" value="GtrA_CellWall_Glycosyl"/>
</dbReference>
<dbReference type="EMBL" id="CP039247">
    <property type="protein sequence ID" value="QCB28167.1"/>
    <property type="molecule type" value="Genomic_DNA"/>
</dbReference>
<proteinExistence type="inferred from homology"/>
<dbReference type="PANTHER" id="PTHR38459:SF1">
    <property type="entry name" value="PROPHAGE BACTOPRENOL-LINKED GLUCOSE TRANSLOCASE HOMOLOG"/>
    <property type="match status" value="1"/>
</dbReference>
<evidence type="ECO:0000259" key="7">
    <source>
        <dbReference type="Pfam" id="PF04138"/>
    </source>
</evidence>
<accession>A0A4P7QHF9</accession>
<feature type="domain" description="GtrA/DPMS transmembrane" evidence="7">
    <location>
        <begin position="146"/>
        <end position="179"/>
    </location>
</feature>
<keyword evidence="4 6" id="KW-1133">Transmembrane helix</keyword>
<name>A0A4P7QHF9_9CORY</name>
<evidence type="ECO:0000256" key="5">
    <source>
        <dbReference type="ARBA" id="ARBA00023136"/>
    </source>
</evidence>
<evidence type="ECO:0000313" key="9">
    <source>
        <dbReference type="Proteomes" id="UP000296352"/>
    </source>
</evidence>
<evidence type="ECO:0000256" key="6">
    <source>
        <dbReference type="SAM" id="Phobius"/>
    </source>
</evidence>
<dbReference type="Proteomes" id="UP000296352">
    <property type="component" value="Chromosome"/>
</dbReference>
<dbReference type="KEGG" id="cee:CENDO_04385"/>
<comment type="similarity">
    <text evidence="2">Belongs to the GtrA family.</text>
</comment>
<feature type="transmembrane region" description="Helical" evidence="6">
    <location>
        <begin position="21"/>
        <end position="39"/>
    </location>
</feature>
<protein>
    <submittedName>
        <fullName evidence="8">GtrA-like protein</fullName>
    </submittedName>
</protein>
<reference evidence="8 9" key="1">
    <citation type="submission" date="2019-04" db="EMBL/GenBank/DDBJ databases">
        <title>Corynebacterium endometrii sp. nov., isolated from the uterus of a cow with endometritis.</title>
        <authorList>
            <person name="Ballas P."/>
            <person name="Ruckert C."/>
            <person name="Wagener K."/>
            <person name="Drillich M."/>
            <person name="Kaempfer P."/>
            <person name="Busse H.-J."/>
            <person name="Ehling-Schulz M."/>
        </authorList>
    </citation>
    <scope>NUCLEOTIDE SEQUENCE [LARGE SCALE GENOMIC DNA]</scope>
    <source>
        <strain evidence="8 9">LMM-1653</strain>
    </source>
</reference>
<feature type="transmembrane region" description="Helical" evidence="6">
    <location>
        <begin position="65"/>
        <end position="83"/>
    </location>
</feature>
<feature type="domain" description="GtrA/DPMS transmembrane" evidence="7">
    <location>
        <begin position="20"/>
        <end position="127"/>
    </location>
</feature>
<organism evidence="8 9">
    <name type="scientific">Corynebacterium endometrii</name>
    <dbReference type="NCBI Taxonomy" id="2488819"/>
    <lineage>
        <taxon>Bacteria</taxon>
        <taxon>Bacillati</taxon>
        <taxon>Actinomycetota</taxon>
        <taxon>Actinomycetes</taxon>
        <taxon>Mycobacteriales</taxon>
        <taxon>Corynebacteriaceae</taxon>
        <taxon>Corynebacterium</taxon>
    </lineage>
</organism>
<evidence type="ECO:0000256" key="4">
    <source>
        <dbReference type="ARBA" id="ARBA00022989"/>
    </source>
</evidence>
<dbReference type="RefSeq" id="WP_246014379.1">
    <property type="nucleotide sequence ID" value="NZ_CP039247.1"/>
</dbReference>
<evidence type="ECO:0000256" key="2">
    <source>
        <dbReference type="ARBA" id="ARBA00009399"/>
    </source>
</evidence>
<keyword evidence="5 6" id="KW-0472">Membrane</keyword>
<dbReference type="InterPro" id="IPR007267">
    <property type="entry name" value="GtrA_DPMS_TM"/>
</dbReference>
<gene>
    <name evidence="8" type="ORF">CENDO_04385</name>
</gene>
<keyword evidence="3 6" id="KW-0812">Transmembrane</keyword>
<feature type="transmembrane region" description="Helical" evidence="6">
    <location>
        <begin position="104"/>
        <end position="126"/>
    </location>
</feature>
<dbReference type="GO" id="GO:0000271">
    <property type="term" value="P:polysaccharide biosynthetic process"/>
    <property type="evidence" value="ECO:0007669"/>
    <property type="project" value="InterPro"/>
</dbReference>
<feature type="transmembrane region" description="Helical" evidence="6">
    <location>
        <begin position="149"/>
        <end position="171"/>
    </location>
</feature>
<dbReference type="PANTHER" id="PTHR38459">
    <property type="entry name" value="PROPHAGE BACTOPRENOL-LINKED GLUCOSE TRANSLOCASE HOMOLOG"/>
    <property type="match status" value="1"/>
</dbReference>
<evidence type="ECO:0000256" key="1">
    <source>
        <dbReference type="ARBA" id="ARBA00004141"/>
    </source>
</evidence>